<protein>
    <submittedName>
        <fullName evidence="2">Uncharacterized protein</fullName>
    </submittedName>
</protein>
<feature type="transmembrane region" description="Helical" evidence="1">
    <location>
        <begin position="6"/>
        <end position="26"/>
    </location>
</feature>
<reference evidence="3" key="1">
    <citation type="journal article" date="2019" name="Int. J. Syst. Evol. Microbiol.">
        <title>The Global Catalogue of Microorganisms (GCM) 10K type strain sequencing project: providing services to taxonomists for standard genome sequencing and annotation.</title>
        <authorList>
            <consortium name="The Broad Institute Genomics Platform"/>
            <consortium name="The Broad Institute Genome Sequencing Center for Infectious Disease"/>
            <person name="Wu L."/>
            <person name="Ma J."/>
        </authorList>
    </citation>
    <scope>NUCLEOTIDE SEQUENCE [LARGE SCALE GENOMIC DNA]</scope>
    <source>
        <strain evidence="3">ICMP 6774ER</strain>
    </source>
</reference>
<keyword evidence="3" id="KW-1185">Reference proteome</keyword>
<evidence type="ECO:0000313" key="3">
    <source>
        <dbReference type="Proteomes" id="UP001597368"/>
    </source>
</evidence>
<accession>A0ABW4SR38</accession>
<proteinExistence type="predicted"/>
<evidence type="ECO:0000256" key="1">
    <source>
        <dbReference type="SAM" id="Phobius"/>
    </source>
</evidence>
<keyword evidence="1" id="KW-1133">Transmembrane helix</keyword>
<gene>
    <name evidence="2" type="ORF">ACFSKW_10605</name>
</gene>
<comment type="caution">
    <text evidence="2">The sequence shown here is derived from an EMBL/GenBank/DDBJ whole genome shotgun (WGS) entry which is preliminary data.</text>
</comment>
<evidence type="ECO:0000313" key="2">
    <source>
        <dbReference type="EMBL" id="MFD1931928.1"/>
    </source>
</evidence>
<keyword evidence="1" id="KW-0812">Transmembrane</keyword>
<dbReference type="Proteomes" id="UP001597368">
    <property type="component" value="Unassembled WGS sequence"/>
</dbReference>
<sequence length="51" mass="5433">MFEVFSALAPPAIVATAFLLGVRALLKHEKAAKAQERREALAERRAAAGGQ</sequence>
<organism evidence="2 3">
    <name type="scientific">Nonomuraea mangrovi</name>
    <dbReference type="NCBI Taxonomy" id="2316207"/>
    <lineage>
        <taxon>Bacteria</taxon>
        <taxon>Bacillati</taxon>
        <taxon>Actinomycetota</taxon>
        <taxon>Actinomycetes</taxon>
        <taxon>Streptosporangiales</taxon>
        <taxon>Streptosporangiaceae</taxon>
        <taxon>Nonomuraea</taxon>
    </lineage>
</organism>
<keyword evidence="1" id="KW-0472">Membrane</keyword>
<dbReference type="RefSeq" id="WP_379571731.1">
    <property type="nucleotide sequence ID" value="NZ_JBHUFV010000016.1"/>
</dbReference>
<dbReference type="EMBL" id="JBHUFV010000016">
    <property type="protein sequence ID" value="MFD1931928.1"/>
    <property type="molecule type" value="Genomic_DNA"/>
</dbReference>
<name>A0ABW4SR38_9ACTN</name>